<dbReference type="InterPro" id="IPR002321">
    <property type="entry name" value="Cyt_c_II"/>
</dbReference>
<dbReference type="AlphaFoldDB" id="A0A1I3W134"/>
<sequence>MKRTMIAARLMIVAGCAAPATVGAVWAADAQTPPPAAAAAPAPSGASAPGRAAVDVRKAAYTLVGANFKPLGNVLKGTAPYDAAEAQKNIARIAFLAELLNDAFPDVSNIGEPDSKAKAEIWSNRADFDKKLKQFQTDAIALVQVNATEQGAAEAFKAAVTALGQDCKACHDLYKAK</sequence>
<dbReference type="STRING" id="1612308.SAMN05444581_101203"/>
<feature type="signal peptide" evidence="1">
    <location>
        <begin position="1"/>
        <end position="27"/>
    </location>
</feature>
<proteinExistence type="predicted"/>
<dbReference type="Proteomes" id="UP000198755">
    <property type="component" value="Unassembled WGS sequence"/>
</dbReference>
<keyword evidence="3" id="KW-1185">Reference proteome</keyword>
<feature type="chain" id="PRO_5011583900" evidence="1">
    <location>
        <begin position="28"/>
        <end position="177"/>
    </location>
</feature>
<name>A0A1I3W134_9HYPH</name>
<evidence type="ECO:0000313" key="3">
    <source>
        <dbReference type="Proteomes" id="UP000198755"/>
    </source>
</evidence>
<dbReference type="GO" id="GO:0022900">
    <property type="term" value="P:electron transport chain"/>
    <property type="evidence" value="ECO:0007669"/>
    <property type="project" value="InterPro"/>
</dbReference>
<dbReference type="GO" id="GO:0005506">
    <property type="term" value="F:iron ion binding"/>
    <property type="evidence" value="ECO:0007669"/>
    <property type="project" value="InterPro"/>
</dbReference>
<dbReference type="Pfam" id="PF01322">
    <property type="entry name" value="Cytochrom_C_2"/>
    <property type="match status" value="1"/>
</dbReference>
<evidence type="ECO:0000256" key="1">
    <source>
        <dbReference type="SAM" id="SignalP"/>
    </source>
</evidence>
<evidence type="ECO:0000313" key="2">
    <source>
        <dbReference type="EMBL" id="SFK00141.1"/>
    </source>
</evidence>
<keyword evidence="1" id="KW-0732">Signal</keyword>
<dbReference type="SUPFAM" id="SSF47175">
    <property type="entry name" value="Cytochromes"/>
    <property type="match status" value="1"/>
</dbReference>
<accession>A0A1I3W134</accession>
<dbReference type="GO" id="GO:0020037">
    <property type="term" value="F:heme binding"/>
    <property type="evidence" value="ECO:0007669"/>
    <property type="project" value="InterPro"/>
</dbReference>
<dbReference type="EMBL" id="FOSN01000001">
    <property type="protein sequence ID" value="SFK00141.1"/>
    <property type="molecule type" value="Genomic_DNA"/>
</dbReference>
<gene>
    <name evidence="2" type="ORF">SAMN05444581_101203</name>
</gene>
<protein>
    <submittedName>
        <fullName evidence="2">Cytochrome c556</fullName>
    </submittedName>
</protein>
<dbReference type="GO" id="GO:0009055">
    <property type="term" value="F:electron transfer activity"/>
    <property type="evidence" value="ECO:0007669"/>
    <property type="project" value="InterPro"/>
</dbReference>
<organism evidence="2 3">
    <name type="scientific">Methylocapsa palsarum</name>
    <dbReference type="NCBI Taxonomy" id="1612308"/>
    <lineage>
        <taxon>Bacteria</taxon>
        <taxon>Pseudomonadati</taxon>
        <taxon>Pseudomonadota</taxon>
        <taxon>Alphaproteobacteria</taxon>
        <taxon>Hyphomicrobiales</taxon>
        <taxon>Beijerinckiaceae</taxon>
        <taxon>Methylocapsa</taxon>
    </lineage>
</organism>
<dbReference type="InterPro" id="IPR010980">
    <property type="entry name" value="Cyt_c/b562"/>
</dbReference>
<dbReference type="Gene3D" id="1.20.120.10">
    <property type="entry name" value="Cytochrome c/b562"/>
    <property type="match status" value="1"/>
</dbReference>
<reference evidence="2 3" key="1">
    <citation type="submission" date="2016-10" db="EMBL/GenBank/DDBJ databases">
        <authorList>
            <person name="de Groot N.N."/>
        </authorList>
    </citation>
    <scope>NUCLEOTIDE SEQUENCE [LARGE SCALE GENOMIC DNA]</scope>
    <source>
        <strain evidence="2 3">NE2</strain>
    </source>
</reference>
<dbReference type="PROSITE" id="PS51009">
    <property type="entry name" value="CYTCII"/>
    <property type="match status" value="1"/>
</dbReference>